<keyword evidence="7" id="KW-0539">Nucleus</keyword>
<keyword evidence="5" id="KW-0010">Activator</keyword>
<keyword evidence="6" id="KW-0804">Transcription</keyword>
<evidence type="ECO:0000256" key="7">
    <source>
        <dbReference type="ARBA" id="ARBA00023242"/>
    </source>
</evidence>
<dbReference type="Proteomes" id="UP000708208">
    <property type="component" value="Unassembled WGS sequence"/>
</dbReference>
<proteinExistence type="inferred from homology"/>
<keyword evidence="3" id="KW-0805">Transcription regulation</keyword>
<comment type="subcellular location">
    <subcellularLocation>
        <location evidence="1">Nucleus</location>
    </subcellularLocation>
</comment>
<dbReference type="InterPro" id="IPR004827">
    <property type="entry name" value="bZIP"/>
</dbReference>
<reference evidence="10" key="1">
    <citation type="submission" date="2021-06" db="EMBL/GenBank/DDBJ databases">
        <authorList>
            <person name="Hodson N. C."/>
            <person name="Mongue J. A."/>
            <person name="Jaron S. K."/>
        </authorList>
    </citation>
    <scope>NUCLEOTIDE SEQUENCE</scope>
</reference>
<dbReference type="GO" id="GO:0005634">
    <property type="term" value="C:nucleus"/>
    <property type="evidence" value="ECO:0007669"/>
    <property type="project" value="UniProtKB-SubCell"/>
</dbReference>
<dbReference type="GO" id="GO:0003700">
    <property type="term" value="F:DNA-binding transcription factor activity"/>
    <property type="evidence" value="ECO:0007669"/>
    <property type="project" value="InterPro"/>
</dbReference>
<evidence type="ECO:0000256" key="6">
    <source>
        <dbReference type="ARBA" id="ARBA00023163"/>
    </source>
</evidence>
<dbReference type="PANTHER" id="PTHR21051:SF4">
    <property type="entry name" value="CAMP-RESPONSIVE ELEMENT-BINDING PROTEIN-LIKE 2"/>
    <property type="match status" value="1"/>
</dbReference>
<protein>
    <recommendedName>
        <fullName evidence="9">BZIP domain-containing protein</fullName>
    </recommendedName>
</protein>
<dbReference type="CDD" id="cd14709">
    <property type="entry name" value="bZIP_CREBL2"/>
    <property type="match status" value="1"/>
</dbReference>
<organism evidence="10 11">
    <name type="scientific">Allacma fusca</name>
    <dbReference type="NCBI Taxonomy" id="39272"/>
    <lineage>
        <taxon>Eukaryota</taxon>
        <taxon>Metazoa</taxon>
        <taxon>Ecdysozoa</taxon>
        <taxon>Arthropoda</taxon>
        <taxon>Hexapoda</taxon>
        <taxon>Collembola</taxon>
        <taxon>Symphypleona</taxon>
        <taxon>Sminthuridae</taxon>
        <taxon>Allacma</taxon>
    </lineage>
</organism>
<evidence type="ECO:0000256" key="4">
    <source>
        <dbReference type="ARBA" id="ARBA00023125"/>
    </source>
</evidence>
<keyword evidence="11" id="KW-1185">Reference proteome</keyword>
<feature type="compositionally biased region" description="Basic and acidic residues" evidence="8">
    <location>
        <begin position="77"/>
        <end position="92"/>
    </location>
</feature>
<evidence type="ECO:0000256" key="3">
    <source>
        <dbReference type="ARBA" id="ARBA00023015"/>
    </source>
</evidence>
<dbReference type="InterPro" id="IPR039250">
    <property type="entry name" value="CREBL2/REPTOR-BP"/>
</dbReference>
<evidence type="ECO:0000313" key="10">
    <source>
        <dbReference type="EMBL" id="CAG7824966.1"/>
    </source>
</evidence>
<dbReference type="GO" id="GO:0003677">
    <property type="term" value="F:DNA binding"/>
    <property type="evidence" value="ECO:0007669"/>
    <property type="project" value="UniProtKB-KW"/>
</dbReference>
<feature type="compositionally biased region" description="Low complexity" evidence="8">
    <location>
        <begin position="165"/>
        <end position="187"/>
    </location>
</feature>
<feature type="region of interest" description="Disordered" evidence="8">
    <location>
        <begin position="58"/>
        <end position="92"/>
    </location>
</feature>
<comment type="similarity">
    <text evidence="2">Belongs to the bZIP family. ATF subfamily.</text>
</comment>
<name>A0A8J2PRN7_9HEXA</name>
<keyword evidence="4" id="KW-0238">DNA-binding</keyword>
<gene>
    <name evidence="10" type="ORF">AFUS01_LOCUS35097</name>
</gene>
<dbReference type="AlphaFoldDB" id="A0A8J2PRN7"/>
<evidence type="ECO:0000256" key="8">
    <source>
        <dbReference type="SAM" id="MobiDB-lite"/>
    </source>
</evidence>
<evidence type="ECO:0000313" key="11">
    <source>
        <dbReference type="Proteomes" id="UP000708208"/>
    </source>
</evidence>
<sequence length="224" mass="25249">MKYSSRVRERKSSLSPNKRTVILTITTRSSDKKNMEIDDSSLPSLVLPKEEKFDFEEDVDKKYEPPRRGRTRSLTKKPADKADIKAKLERSRQSARECRARKKLRYQYLEEIILETEKAIFALRREFEVLKLWAKELDEGRCPEQLLQYRASVAGIDKNDGHDPSQFQMMQQNSSSPGSSFGAGSLSPNASGLSISPGDGGGPMNPYMGMGNRLSMLSHSLSPS</sequence>
<evidence type="ECO:0000256" key="2">
    <source>
        <dbReference type="ARBA" id="ARBA00009050"/>
    </source>
</evidence>
<dbReference type="EMBL" id="CAJVCH010534552">
    <property type="protein sequence ID" value="CAG7824966.1"/>
    <property type="molecule type" value="Genomic_DNA"/>
</dbReference>
<dbReference type="Pfam" id="PF07716">
    <property type="entry name" value="bZIP_2"/>
    <property type="match status" value="1"/>
</dbReference>
<dbReference type="PANTHER" id="PTHR21051">
    <property type="entry name" value="CAMP-RESPONSIVE ELEMENT-BINDING PROTEIN-LIKE 2"/>
    <property type="match status" value="1"/>
</dbReference>
<comment type="caution">
    <text evidence="10">The sequence shown here is derived from an EMBL/GenBank/DDBJ whole genome shotgun (WGS) entry which is preliminary data.</text>
</comment>
<evidence type="ECO:0000259" key="9">
    <source>
        <dbReference type="Pfam" id="PF07716"/>
    </source>
</evidence>
<evidence type="ECO:0000256" key="5">
    <source>
        <dbReference type="ARBA" id="ARBA00023159"/>
    </source>
</evidence>
<feature type="domain" description="BZIP" evidence="9">
    <location>
        <begin position="86"/>
        <end position="131"/>
    </location>
</feature>
<accession>A0A8J2PRN7</accession>
<dbReference type="OrthoDB" id="5984119at2759"/>
<feature type="region of interest" description="Disordered" evidence="8">
    <location>
        <begin position="157"/>
        <end position="207"/>
    </location>
</feature>
<evidence type="ECO:0000256" key="1">
    <source>
        <dbReference type="ARBA" id="ARBA00004123"/>
    </source>
</evidence>